<organism evidence="4 5">
    <name type="scientific">Pediococcus cellicola</name>
    <dbReference type="NCBI Taxonomy" id="319652"/>
    <lineage>
        <taxon>Bacteria</taxon>
        <taxon>Bacillati</taxon>
        <taxon>Bacillota</taxon>
        <taxon>Bacilli</taxon>
        <taxon>Lactobacillales</taxon>
        <taxon>Lactobacillaceae</taxon>
        <taxon>Pediococcus</taxon>
    </lineage>
</organism>
<dbReference type="AlphaFoldDB" id="A0A0R2IVD7"/>
<keyword evidence="1" id="KW-0472">Membrane</keyword>
<dbReference type="PATRIC" id="fig|319652.3.peg.1417"/>
<feature type="transmembrane region" description="Helical" evidence="1">
    <location>
        <begin position="31"/>
        <end position="49"/>
    </location>
</feature>
<evidence type="ECO:0000259" key="2">
    <source>
        <dbReference type="Pfam" id="PF09922"/>
    </source>
</evidence>
<feature type="transmembrane region" description="Helical" evidence="1">
    <location>
        <begin position="7"/>
        <end position="25"/>
    </location>
</feature>
<feature type="transmembrane region" description="Helical" evidence="1">
    <location>
        <begin position="82"/>
        <end position="102"/>
    </location>
</feature>
<name>A0A0R2IVD7_9LACO</name>
<dbReference type="RefSeq" id="WP_057750711.1">
    <property type="nucleotide sequence ID" value="NZ_BJVH01000005.1"/>
</dbReference>
<evidence type="ECO:0000313" key="4">
    <source>
        <dbReference type="EMBL" id="KRN66156.1"/>
    </source>
</evidence>
<protein>
    <submittedName>
        <fullName evidence="4">Uncharacterized protein</fullName>
    </submittedName>
</protein>
<dbReference type="Proteomes" id="UP000051568">
    <property type="component" value="Unassembled WGS sequence"/>
</dbReference>
<dbReference type="InterPro" id="IPR054331">
    <property type="entry name" value="LiaF_TM"/>
</dbReference>
<sequence>MNKKTNWSHWFWGLFFLVCAVVLVASKLGLFSYHVGFWTLILTLVLAAAAIKSVVYFSVAGTIFSLTFICMLYAKPLGITSLVPWTLLGAALLFSIGLSLVLQPLKRKWYRSFSSNAHAQSHTFSDTETNDYESLVNVNVHIGSAIRYVQSTNFQSALIHVKMGDAKVYFDHAEIIADHAVIELTGSIGDIDLYIPKEWNVQTQLNSFAADTSEKGLKPTKTGPKVTIMGNFSMGDITIHYI</sequence>
<evidence type="ECO:0000313" key="5">
    <source>
        <dbReference type="Proteomes" id="UP000051568"/>
    </source>
</evidence>
<feature type="domain" description="Cell wall-active antibiotics response LiaF-like C-terminal" evidence="2">
    <location>
        <begin position="153"/>
        <end position="214"/>
    </location>
</feature>
<feature type="transmembrane region" description="Helical" evidence="1">
    <location>
        <begin position="54"/>
        <end position="76"/>
    </location>
</feature>
<proteinExistence type="predicted"/>
<accession>A0A0R2IVD7</accession>
<dbReference type="OrthoDB" id="2249781at2"/>
<evidence type="ECO:0000259" key="3">
    <source>
        <dbReference type="Pfam" id="PF22570"/>
    </source>
</evidence>
<dbReference type="Pfam" id="PF09922">
    <property type="entry name" value="LiaF-like_C"/>
    <property type="match status" value="1"/>
</dbReference>
<dbReference type="STRING" id="319652.IV80_GL001400"/>
<dbReference type="Pfam" id="PF22570">
    <property type="entry name" value="LiaF-TM"/>
    <property type="match status" value="1"/>
</dbReference>
<reference evidence="4 5" key="1">
    <citation type="journal article" date="2015" name="Genome Announc.">
        <title>Expanding the biotechnology potential of lactobacilli through comparative genomics of 213 strains and associated genera.</title>
        <authorList>
            <person name="Sun Z."/>
            <person name="Harris H.M."/>
            <person name="McCann A."/>
            <person name="Guo C."/>
            <person name="Argimon S."/>
            <person name="Zhang W."/>
            <person name="Yang X."/>
            <person name="Jeffery I.B."/>
            <person name="Cooney J.C."/>
            <person name="Kagawa T.F."/>
            <person name="Liu W."/>
            <person name="Song Y."/>
            <person name="Salvetti E."/>
            <person name="Wrobel A."/>
            <person name="Rasinkangas P."/>
            <person name="Parkhill J."/>
            <person name="Rea M.C."/>
            <person name="O'Sullivan O."/>
            <person name="Ritari J."/>
            <person name="Douillard F.P."/>
            <person name="Paul Ross R."/>
            <person name="Yang R."/>
            <person name="Briner A.E."/>
            <person name="Felis G.E."/>
            <person name="de Vos W.M."/>
            <person name="Barrangou R."/>
            <person name="Klaenhammer T.R."/>
            <person name="Caufield P.W."/>
            <person name="Cui Y."/>
            <person name="Zhang H."/>
            <person name="O'Toole P.W."/>
        </authorList>
    </citation>
    <scope>NUCLEOTIDE SEQUENCE [LARGE SCALE GENOMIC DNA]</scope>
    <source>
        <strain evidence="4 5">DSM 17757</strain>
    </source>
</reference>
<keyword evidence="1" id="KW-0812">Transmembrane</keyword>
<keyword evidence="1" id="KW-1133">Transmembrane helix</keyword>
<keyword evidence="5" id="KW-1185">Reference proteome</keyword>
<dbReference type="EMBL" id="JQBR01000005">
    <property type="protein sequence ID" value="KRN66156.1"/>
    <property type="molecule type" value="Genomic_DNA"/>
</dbReference>
<feature type="domain" description="LiaF transmembrane" evidence="3">
    <location>
        <begin position="11"/>
        <end position="107"/>
    </location>
</feature>
<evidence type="ECO:0000256" key="1">
    <source>
        <dbReference type="SAM" id="Phobius"/>
    </source>
</evidence>
<dbReference type="InterPro" id="IPR024425">
    <property type="entry name" value="LiaF-like_C"/>
</dbReference>
<comment type="caution">
    <text evidence="4">The sequence shown here is derived from an EMBL/GenBank/DDBJ whole genome shotgun (WGS) entry which is preliminary data.</text>
</comment>
<gene>
    <name evidence="4" type="ORF">IV80_GL001400</name>
</gene>